<dbReference type="AlphaFoldDB" id="A0A9P0Z117"/>
<gene>
    <name evidence="1" type="ORF">CEURO_LOCUS9149</name>
</gene>
<sequence length="145" mass="16411">MRKSWMLERCYMINAGRRRVRRSSEHCETGFGSGHYKAKVADAYDEALSIVKLDLRVGIIKLMLHTEAQHQDSSTLKLEVADAYCEAPSIVKLDLGVGIIKLRCIWRRLELYEVRVGVIGLRSYTEAQHQDSSTLKLEVGVGDSD</sequence>
<accession>A0A9P0Z117</accession>
<reference evidence="1" key="1">
    <citation type="submission" date="2022-07" db="EMBL/GenBank/DDBJ databases">
        <authorList>
            <person name="Macas J."/>
            <person name="Novak P."/>
            <person name="Neumann P."/>
        </authorList>
    </citation>
    <scope>NUCLEOTIDE SEQUENCE</scope>
</reference>
<keyword evidence="2" id="KW-1185">Reference proteome</keyword>
<dbReference type="Proteomes" id="UP001152484">
    <property type="component" value="Unassembled WGS sequence"/>
</dbReference>
<comment type="caution">
    <text evidence="1">The sequence shown here is derived from an EMBL/GenBank/DDBJ whole genome shotgun (WGS) entry which is preliminary data.</text>
</comment>
<dbReference type="EMBL" id="CAMAPE010000018">
    <property type="protein sequence ID" value="CAH9084881.1"/>
    <property type="molecule type" value="Genomic_DNA"/>
</dbReference>
<evidence type="ECO:0000313" key="2">
    <source>
        <dbReference type="Proteomes" id="UP001152484"/>
    </source>
</evidence>
<evidence type="ECO:0000313" key="1">
    <source>
        <dbReference type="EMBL" id="CAH9084881.1"/>
    </source>
</evidence>
<organism evidence="1 2">
    <name type="scientific">Cuscuta europaea</name>
    <name type="common">European dodder</name>
    <dbReference type="NCBI Taxonomy" id="41803"/>
    <lineage>
        <taxon>Eukaryota</taxon>
        <taxon>Viridiplantae</taxon>
        <taxon>Streptophyta</taxon>
        <taxon>Embryophyta</taxon>
        <taxon>Tracheophyta</taxon>
        <taxon>Spermatophyta</taxon>
        <taxon>Magnoliopsida</taxon>
        <taxon>eudicotyledons</taxon>
        <taxon>Gunneridae</taxon>
        <taxon>Pentapetalae</taxon>
        <taxon>asterids</taxon>
        <taxon>lamiids</taxon>
        <taxon>Solanales</taxon>
        <taxon>Convolvulaceae</taxon>
        <taxon>Cuscuteae</taxon>
        <taxon>Cuscuta</taxon>
        <taxon>Cuscuta subgen. Cuscuta</taxon>
    </lineage>
</organism>
<proteinExistence type="predicted"/>
<name>A0A9P0Z117_CUSEU</name>
<dbReference type="OrthoDB" id="1717466at2759"/>
<protein>
    <submittedName>
        <fullName evidence="1">Uncharacterized protein</fullName>
    </submittedName>
</protein>